<dbReference type="AlphaFoldDB" id="A0A3S8Z7M9"/>
<organism evidence="1 2">
    <name type="scientific">Flaviflexus salsibiostraticola</name>
    <dbReference type="NCBI Taxonomy" id="1282737"/>
    <lineage>
        <taxon>Bacteria</taxon>
        <taxon>Bacillati</taxon>
        <taxon>Actinomycetota</taxon>
        <taxon>Actinomycetes</taxon>
        <taxon>Actinomycetales</taxon>
        <taxon>Actinomycetaceae</taxon>
        <taxon>Flaviflexus</taxon>
    </lineage>
</organism>
<dbReference type="OrthoDB" id="3782397at2"/>
<dbReference type="SUPFAM" id="SSF51182">
    <property type="entry name" value="RmlC-like cupins"/>
    <property type="match status" value="1"/>
</dbReference>
<evidence type="ECO:0000313" key="1">
    <source>
        <dbReference type="EMBL" id="AZN29468.1"/>
    </source>
</evidence>
<reference evidence="1 2" key="1">
    <citation type="submission" date="2018-12" db="EMBL/GenBank/DDBJ databases">
        <title>Complete genome sequence of Flaviflexus salsibiostraticola KCTC 33148.</title>
        <authorList>
            <person name="Bae J.-W."/>
        </authorList>
    </citation>
    <scope>NUCLEOTIDE SEQUENCE [LARGE SCALE GENOMIC DNA]</scope>
    <source>
        <strain evidence="1 2">KCTC 33148</strain>
    </source>
</reference>
<dbReference type="EMBL" id="CP034438">
    <property type="protein sequence ID" value="AZN29468.1"/>
    <property type="molecule type" value="Genomic_DNA"/>
</dbReference>
<dbReference type="InterPro" id="IPR011051">
    <property type="entry name" value="RmlC_Cupin_sf"/>
</dbReference>
<proteinExistence type="predicted"/>
<dbReference type="KEGG" id="fsl:EJO69_03470"/>
<protein>
    <submittedName>
        <fullName evidence="1">Uncharacterized protein</fullName>
    </submittedName>
</protein>
<accession>A0A3S8Z7M9</accession>
<evidence type="ECO:0000313" key="2">
    <source>
        <dbReference type="Proteomes" id="UP000270021"/>
    </source>
</evidence>
<sequence length="106" mass="11470">MNITQATWTTANRLPGVTFAVLNSGQFAAAHVMVDVARLEKGASLPLNLRGRHRRLFVVSGHGRVVGADDVEHAIGPDTLVEWERAEAQAAWADSDMVAVIVEEHS</sequence>
<gene>
    <name evidence="1" type="ORF">EJO69_03470</name>
</gene>
<dbReference type="Proteomes" id="UP000270021">
    <property type="component" value="Chromosome"/>
</dbReference>
<keyword evidence="2" id="KW-1185">Reference proteome</keyword>
<name>A0A3S8Z7M9_9ACTO</name>
<dbReference type="RefSeq" id="WP_126039268.1">
    <property type="nucleotide sequence ID" value="NZ_CP034438.1"/>
</dbReference>